<evidence type="ECO:0000313" key="2">
    <source>
        <dbReference type="Proteomes" id="UP001358586"/>
    </source>
</evidence>
<comment type="caution">
    <text evidence="1">The sequence shown here is derived from an EMBL/GenBank/DDBJ whole genome shotgun (WGS) entry which is preliminary data.</text>
</comment>
<accession>A0ABR0PLQ0</accession>
<dbReference type="Proteomes" id="UP001358586">
    <property type="component" value="Chromosome 6"/>
</dbReference>
<reference evidence="1 2" key="1">
    <citation type="submission" date="2023-03" db="EMBL/GenBank/DDBJ databases">
        <title>WGS of Gossypium arboreum.</title>
        <authorList>
            <person name="Yu D."/>
        </authorList>
    </citation>
    <scope>NUCLEOTIDE SEQUENCE [LARGE SCALE GENOMIC DNA]</scope>
    <source>
        <tissue evidence="1">Leaf</tissue>
    </source>
</reference>
<name>A0ABR0PLQ0_GOSAR</name>
<protein>
    <submittedName>
        <fullName evidence="1">Uncharacterized protein</fullName>
    </submittedName>
</protein>
<keyword evidence="2" id="KW-1185">Reference proteome</keyword>
<sequence length="229" mass="26073">MEAVENSSCEGGADRIKFGVLGGGNRRGCFDICKKLLADRMDRSTICAYIRNSISLRESYSHCPFWHAPRKTNRVAHLFSNRKIKERTNNLSDSRSAYVFCYSRGGPMVDGPTILDNGGGQRRTDGGRTPILGHGGGQVVQMGLDLGFYEVEIEGDTLTVVKSFLQIGWIDLPFVLEEDRWWTDPHIRPQWRPDMWRVSEICYLQDTLELKGLGMFLMLRIKFHLNVIQ</sequence>
<evidence type="ECO:0000313" key="1">
    <source>
        <dbReference type="EMBL" id="KAK5825350.1"/>
    </source>
</evidence>
<proteinExistence type="predicted"/>
<dbReference type="EMBL" id="JARKNE010000006">
    <property type="protein sequence ID" value="KAK5825350.1"/>
    <property type="molecule type" value="Genomic_DNA"/>
</dbReference>
<organism evidence="1 2">
    <name type="scientific">Gossypium arboreum</name>
    <name type="common">Tree cotton</name>
    <name type="synonym">Gossypium nanking</name>
    <dbReference type="NCBI Taxonomy" id="29729"/>
    <lineage>
        <taxon>Eukaryota</taxon>
        <taxon>Viridiplantae</taxon>
        <taxon>Streptophyta</taxon>
        <taxon>Embryophyta</taxon>
        <taxon>Tracheophyta</taxon>
        <taxon>Spermatophyta</taxon>
        <taxon>Magnoliopsida</taxon>
        <taxon>eudicotyledons</taxon>
        <taxon>Gunneridae</taxon>
        <taxon>Pentapetalae</taxon>
        <taxon>rosids</taxon>
        <taxon>malvids</taxon>
        <taxon>Malvales</taxon>
        <taxon>Malvaceae</taxon>
        <taxon>Malvoideae</taxon>
        <taxon>Gossypium</taxon>
    </lineage>
</organism>
<gene>
    <name evidence="1" type="ORF">PVK06_020174</name>
</gene>